<dbReference type="EC" id="5.3.1.13" evidence="4"/>
<evidence type="ECO:0000256" key="3">
    <source>
        <dbReference type="ARBA" id="ARBA00011881"/>
    </source>
</evidence>
<accession>L9U8J8</accession>
<comment type="caution">
    <text evidence="13">The sequence shown here is derived from an EMBL/GenBank/DDBJ whole genome shotgun (WGS) entry which is preliminary data.</text>
</comment>
<evidence type="ECO:0000256" key="1">
    <source>
        <dbReference type="ARBA" id="ARBA00004756"/>
    </source>
</evidence>
<dbReference type="Pfam" id="PF00571">
    <property type="entry name" value="CBS"/>
    <property type="match status" value="2"/>
</dbReference>
<keyword evidence="7" id="KW-0413">Isomerase</keyword>
<dbReference type="InterPro" id="IPR000644">
    <property type="entry name" value="CBS_dom"/>
</dbReference>
<gene>
    <name evidence="13" type="ORF">HALTITAN_2220</name>
</gene>
<dbReference type="GO" id="GO:0005975">
    <property type="term" value="P:carbohydrate metabolic process"/>
    <property type="evidence" value="ECO:0007669"/>
    <property type="project" value="InterPro"/>
</dbReference>
<dbReference type="NCBIfam" id="TIGR00393">
    <property type="entry name" value="kpsF"/>
    <property type="match status" value="1"/>
</dbReference>
<evidence type="ECO:0000313" key="14">
    <source>
        <dbReference type="Proteomes" id="UP000011651"/>
    </source>
</evidence>
<dbReference type="FunFam" id="3.40.50.10490:FF:000011">
    <property type="entry name" value="Arabinose 5-phosphate isomerase"/>
    <property type="match status" value="1"/>
</dbReference>
<dbReference type="InterPro" id="IPR046342">
    <property type="entry name" value="CBS_dom_sf"/>
</dbReference>
<name>L9U8J8_9GAMM</name>
<dbReference type="AlphaFoldDB" id="L9U8J8"/>
<dbReference type="CDD" id="cd05014">
    <property type="entry name" value="SIS_Kpsf"/>
    <property type="match status" value="1"/>
</dbReference>
<evidence type="ECO:0000256" key="8">
    <source>
        <dbReference type="ARBA" id="ARBA00060658"/>
    </source>
</evidence>
<evidence type="ECO:0000259" key="11">
    <source>
        <dbReference type="PROSITE" id="PS51371"/>
    </source>
</evidence>
<feature type="domain" description="SIS" evidence="12">
    <location>
        <begin position="115"/>
        <end position="258"/>
    </location>
</feature>
<dbReference type="InterPro" id="IPR001347">
    <property type="entry name" value="SIS_dom"/>
</dbReference>
<dbReference type="Gene3D" id="3.40.50.10490">
    <property type="entry name" value="Glucose-6-phosphate isomerase like protein, domain 1"/>
    <property type="match status" value="1"/>
</dbReference>
<dbReference type="PATRIC" id="fig|1204738.3.peg.3335"/>
<dbReference type="CDD" id="cd04604">
    <property type="entry name" value="CBS_pair_SIS_assoc"/>
    <property type="match status" value="1"/>
</dbReference>
<evidence type="ECO:0000256" key="6">
    <source>
        <dbReference type="ARBA" id="ARBA00023122"/>
    </source>
</evidence>
<evidence type="ECO:0000259" key="12">
    <source>
        <dbReference type="PROSITE" id="PS51464"/>
    </source>
</evidence>
<comment type="pathway">
    <text evidence="8">Carbohydrate biosynthesis; 3-deoxy-D-manno-octulosonate biosynthesis; 3-deoxy-D-manno-octulosonate from D-ribulose 5-phosphate: step 1/3.</text>
</comment>
<evidence type="ECO:0000256" key="9">
    <source>
        <dbReference type="ARBA" id="ARBA00071659"/>
    </source>
</evidence>
<dbReference type="PANTHER" id="PTHR42745">
    <property type="match status" value="1"/>
</dbReference>
<proteinExistence type="inferred from homology"/>
<evidence type="ECO:0000256" key="7">
    <source>
        <dbReference type="ARBA" id="ARBA00023235"/>
    </source>
</evidence>
<protein>
    <recommendedName>
        <fullName evidence="9">Arabinose 5-phosphate isomerase KdsD</fullName>
        <ecNumber evidence="4">5.3.1.13</ecNumber>
    </recommendedName>
</protein>
<dbReference type="FunFam" id="3.10.580.10:FF:000007">
    <property type="entry name" value="Arabinose 5-phosphate isomerase"/>
    <property type="match status" value="1"/>
</dbReference>
<evidence type="ECO:0000256" key="5">
    <source>
        <dbReference type="ARBA" id="ARBA00022737"/>
    </source>
</evidence>
<feature type="domain" description="CBS" evidence="11">
    <location>
        <begin position="284"/>
        <end position="345"/>
    </location>
</feature>
<keyword evidence="6 10" id="KW-0129">CBS domain</keyword>
<keyword evidence="5" id="KW-0677">Repeat</keyword>
<evidence type="ECO:0000256" key="4">
    <source>
        <dbReference type="ARBA" id="ARBA00012545"/>
    </source>
</evidence>
<comment type="pathway">
    <text evidence="1">Bacterial outer membrane biogenesis; lipopolysaccharide biosynthesis.</text>
</comment>
<evidence type="ECO:0000256" key="2">
    <source>
        <dbReference type="ARBA" id="ARBA00008165"/>
    </source>
</evidence>
<dbReference type="InterPro" id="IPR046348">
    <property type="entry name" value="SIS_dom_sf"/>
</dbReference>
<dbReference type="PROSITE" id="PS51371">
    <property type="entry name" value="CBS"/>
    <property type="match status" value="2"/>
</dbReference>
<dbReference type="InterPro" id="IPR050986">
    <property type="entry name" value="GutQ/KpsF_isomerases"/>
</dbReference>
<dbReference type="InterPro" id="IPR035474">
    <property type="entry name" value="SIS_Kpsf"/>
</dbReference>
<dbReference type="InterPro" id="IPR004800">
    <property type="entry name" value="KdsD/KpsF-type"/>
</dbReference>
<sequence length="403" mass="43502">MYYNATRHYCTNGLSYCSELSKLQRLAYPRLNLLSALVMRVCPPGSRLNYCLLEVSRCYSYRLLLLYFHLLRENAMRQPIAPSSLLRESALRTLQIEQAAIGGLQAKLDESFDRACELILACQGRVVVTGMGKSGHIAGKLAATLASTGTPAFFVHPGEASHGDLGMITRADVVLALSNSGETAEVTALLPLLKRLGTPLVSMTGRPHSTLAKHADAHLNSGVEREACPLDLAPTSSTTAALALGDALAVALLEARGFTAEDFALSHPGGSLGKRLLLRVRDLMHDGARLPQVALGSPLRDALLEITRQGLGFTCVVDSEGRLAGVYTDGDLRRTLDQFHNLRDVRVDDVMTRPGKRIGPDILAAEAVRIMEESRITALAVVDEQQRPIGALHMHDLLASGVI</sequence>
<dbReference type="Gene3D" id="3.10.580.10">
    <property type="entry name" value="CBS-domain"/>
    <property type="match status" value="1"/>
</dbReference>
<reference evidence="13 14" key="1">
    <citation type="journal article" date="2013" name="Genome Announc.">
        <title>Draft Genome of the Marine Gammaproteobacterium Halomonas titanicae.</title>
        <authorList>
            <person name="Sanchez-Porro C."/>
            <person name="de la Haba R.R."/>
            <person name="Cruz-Hernandez N."/>
            <person name="Gonzalez J.M."/>
            <person name="Reyes-Guirao C."/>
            <person name="Navarro-Sampedro L."/>
            <person name="Carballo M."/>
            <person name="Ventosa A."/>
        </authorList>
    </citation>
    <scope>NUCLEOTIDE SEQUENCE [LARGE SCALE GENOMIC DNA]</scope>
    <source>
        <strain evidence="13 14">BH1</strain>
    </source>
</reference>
<dbReference type="GO" id="GO:0019146">
    <property type="term" value="F:arabinose-5-phosphate isomerase activity"/>
    <property type="evidence" value="ECO:0007669"/>
    <property type="project" value="UniProtKB-EC"/>
</dbReference>
<evidence type="ECO:0000313" key="13">
    <source>
        <dbReference type="EMBL" id="ELY21092.1"/>
    </source>
</evidence>
<dbReference type="Proteomes" id="UP000011651">
    <property type="component" value="Unassembled WGS sequence"/>
</dbReference>
<dbReference type="PANTHER" id="PTHR42745:SF1">
    <property type="entry name" value="ARABINOSE 5-PHOSPHATE ISOMERASE KDSD"/>
    <property type="match status" value="1"/>
</dbReference>
<comment type="subunit">
    <text evidence="3">Homotetramer.</text>
</comment>
<feature type="domain" description="CBS" evidence="11">
    <location>
        <begin position="351"/>
        <end position="403"/>
    </location>
</feature>
<dbReference type="PROSITE" id="PS51464">
    <property type="entry name" value="SIS"/>
    <property type="match status" value="1"/>
</dbReference>
<dbReference type="EMBL" id="AOPO01000009">
    <property type="protein sequence ID" value="ELY21092.1"/>
    <property type="molecule type" value="Genomic_DNA"/>
</dbReference>
<dbReference type="GO" id="GO:0097367">
    <property type="term" value="F:carbohydrate derivative binding"/>
    <property type="evidence" value="ECO:0007669"/>
    <property type="project" value="InterPro"/>
</dbReference>
<dbReference type="SMART" id="SM00116">
    <property type="entry name" value="CBS"/>
    <property type="match status" value="2"/>
</dbReference>
<comment type="similarity">
    <text evidence="2">Belongs to the SIS family. GutQ/KpsF subfamily.</text>
</comment>
<organism evidence="13 14">
    <name type="scientific">Vreelandella titanicae BH1</name>
    <dbReference type="NCBI Taxonomy" id="1204738"/>
    <lineage>
        <taxon>Bacteria</taxon>
        <taxon>Pseudomonadati</taxon>
        <taxon>Pseudomonadota</taxon>
        <taxon>Gammaproteobacteria</taxon>
        <taxon>Oceanospirillales</taxon>
        <taxon>Halomonadaceae</taxon>
        <taxon>Vreelandella</taxon>
    </lineage>
</organism>
<dbReference type="GO" id="GO:1901135">
    <property type="term" value="P:carbohydrate derivative metabolic process"/>
    <property type="evidence" value="ECO:0007669"/>
    <property type="project" value="InterPro"/>
</dbReference>
<dbReference type="SUPFAM" id="SSF53697">
    <property type="entry name" value="SIS domain"/>
    <property type="match status" value="1"/>
</dbReference>
<dbReference type="Pfam" id="PF01380">
    <property type="entry name" value="SIS"/>
    <property type="match status" value="1"/>
</dbReference>
<evidence type="ECO:0000256" key="10">
    <source>
        <dbReference type="PROSITE-ProRule" id="PRU00703"/>
    </source>
</evidence>